<feature type="transmembrane region" description="Helical" evidence="5">
    <location>
        <begin position="1453"/>
        <end position="1472"/>
    </location>
</feature>
<feature type="region of interest" description="Disordered" evidence="4">
    <location>
        <begin position="654"/>
        <end position="674"/>
    </location>
</feature>
<dbReference type="PANTHER" id="PTHR11347">
    <property type="entry name" value="CYCLIC NUCLEOTIDE PHOSPHODIESTERASE"/>
    <property type="match status" value="1"/>
</dbReference>
<dbReference type="CDD" id="cd00077">
    <property type="entry name" value="HDc"/>
    <property type="match status" value="1"/>
</dbReference>
<evidence type="ECO:0000256" key="4">
    <source>
        <dbReference type="SAM" id="MobiDB-lite"/>
    </source>
</evidence>
<comment type="similarity">
    <text evidence="3">Belongs to the cyclic nucleotide phosphodiesterase family.</text>
</comment>
<feature type="compositionally biased region" description="Polar residues" evidence="4">
    <location>
        <begin position="156"/>
        <end position="167"/>
    </location>
</feature>
<keyword evidence="5" id="KW-0812">Transmembrane</keyword>
<feature type="region of interest" description="Disordered" evidence="4">
    <location>
        <begin position="476"/>
        <end position="540"/>
    </location>
</feature>
<feature type="transmembrane region" description="Helical" evidence="5">
    <location>
        <begin position="1180"/>
        <end position="1201"/>
    </location>
</feature>
<dbReference type="PROSITE" id="PS00126">
    <property type="entry name" value="PDEASE_I_1"/>
    <property type="match status" value="1"/>
</dbReference>
<feature type="domain" description="PDEase" evidence="7">
    <location>
        <begin position="1977"/>
        <end position="2301"/>
    </location>
</feature>
<keyword evidence="1 3" id="KW-0479">Metal-binding</keyword>
<dbReference type="Pfam" id="PF00233">
    <property type="entry name" value="PDEase_I"/>
    <property type="match status" value="1"/>
</dbReference>
<dbReference type="Gene3D" id="1.10.1300.10">
    <property type="entry name" value="3'5'-cyclic nucleotide phosphodiesterase, catalytic domain"/>
    <property type="match status" value="1"/>
</dbReference>
<evidence type="ECO:0000256" key="5">
    <source>
        <dbReference type="SAM" id="Phobius"/>
    </source>
</evidence>
<evidence type="ECO:0000259" key="6">
    <source>
        <dbReference type="PROSITE" id="PS50405"/>
    </source>
</evidence>
<name>A0ABQ6MSU2_9STRA</name>
<keyword evidence="5" id="KW-0472">Membrane</keyword>
<keyword evidence="9" id="KW-1185">Reference proteome</keyword>
<evidence type="ECO:0000313" key="9">
    <source>
        <dbReference type="Proteomes" id="UP001165060"/>
    </source>
</evidence>
<dbReference type="InterPro" id="IPR009030">
    <property type="entry name" value="Growth_fac_rcpt_cys_sf"/>
</dbReference>
<dbReference type="InterPro" id="IPR002909">
    <property type="entry name" value="IPT_dom"/>
</dbReference>
<feature type="region of interest" description="Disordered" evidence="4">
    <location>
        <begin position="100"/>
        <end position="167"/>
    </location>
</feature>
<dbReference type="EC" id="3.1.4.-" evidence="3"/>
<dbReference type="InterPro" id="IPR011641">
    <property type="entry name" value="Tyr-kin_ephrin_A/B_rcpt-like"/>
</dbReference>
<feature type="compositionally biased region" description="Gly residues" evidence="4">
    <location>
        <begin position="513"/>
        <end position="522"/>
    </location>
</feature>
<feature type="transmembrane region" description="Helical" evidence="5">
    <location>
        <begin position="1213"/>
        <end position="1231"/>
    </location>
</feature>
<keyword evidence="2 3" id="KW-0378">Hydrolase</keyword>
<reference evidence="8 9" key="1">
    <citation type="journal article" date="2023" name="Commun. Biol.">
        <title>Genome analysis of Parmales, the sister group of diatoms, reveals the evolutionary specialization of diatoms from phago-mixotrophs to photoautotrophs.</title>
        <authorList>
            <person name="Ban H."/>
            <person name="Sato S."/>
            <person name="Yoshikawa S."/>
            <person name="Yamada K."/>
            <person name="Nakamura Y."/>
            <person name="Ichinomiya M."/>
            <person name="Sato N."/>
            <person name="Blanc-Mathieu R."/>
            <person name="Endo H."/>
            <person name="Kuwata A."/>
            <person name="Ogata H."/>
        </authorList>
    </citation>
    <scope>NUCLEOTIDE SEQUENCE [LARGE SCALE GENOMIC DNA]</scope>
</reference>
<feature type="compositionally biased region" description="Acidic residues" evidence="4">
    <location>
        <begin position="498"/>
        <end position="512"/>
    </location>
</feature>
<dbReference type="Pfam" id="PF07699">
    <property type="entry name" value="Ephrin_rec_like"/>
    <property type="match status" value="1"/>
</dbReference>
<dbReference type="Pfam" id="PF01833">
    <property type="entry name" value="TIG"/>
    <property type="match status" value="1"/>
</dbReference>
<dbReference type="CDD" id="cd00603">
    <property type="entry name" value="IPT_PCSR"/>
    <property type="match status" value="2"/>
</dbReference>
<dbReference type="Gene3D" id="2.60.40.10">
    <property type="entry name" value="Immunoglobulins"/>
    <property type="match status" value="1"/>
</dbReference>
<proteinExistence type="inferred from homology"/>
<dbReference type="Gene3D" id="1.20.1050.10">
    <property type="match status" value="1"/>
</dbReference>
<evidence type="ECO:0000256" key="3">
    <source>
        <dbReference type="RuleBase" id="RU363067"/>
    </source>
</evidence>
<dbReference type="SMART" id="SM01411">
    <property type="entry name" value="Ephrin_rec_like"/>
    <property type="match status" value="5"/>
</dbReference>
<dbReference type="InterPro" id="IPR014756">
    <property type="entry name" value="Ig_E-set"/>
</dbReference>
<feature type="transmembrane region" description="Helical" evidence="5">
    <location>
        <begin position="1363"/>
        <end position="1382"/>
    </location>
</feature>
<dbReference type="PROSITE" id="PS51845">
    <property type="entry name" value="PDEASE_I_2"/>
    <property type="match status" value="1"/>
</dbReference>
<dbReference type="InterPro" id="IPR036971">
    <property type="entry name" value="PDEase_catalytic_dom_sf"/>
</dbReference>
<dbReference type="SUPFAM" id="SSF109604">
    <property type="entry name" value="HD-domain/PDEase-like"/>
    <property type="match status" value="1"/>
</dbReference>
<gene>
    <name evidence="8" type="ORF">TeGR_g3762</name>
</gene>
<dbReference type="PROSITE" id="PS50405">
    <property type="entry name" value="GST_CTER"/>
    <property type="match status" value="1"/>
</dbReference>
<evidence type="ECO:0000313" key="8">
    <source>
        <dbReference type="EMBL" id="GMI32603.1"/>
    </source>
</evidence>
<sequence length="2305" mass="243920">MPPSSLISVSSSSDPAHLEVSDTSISSFQTLYGVIRLSSSSTSSFSSVSFSNNAATSSGGGALNLLDGSVSSLSLCTFSQNTGDSQVVVGGGGFDLTGLLSPTVDPPPGSNLTSSGTSFIPAPDQPDISTRAAPASTAPSSPSSVSLRSCPPGSTPADSSATVSFTDLDSSDPLEAGLSYTCTECTPGTYKELHGDSACSPCPSGTFLMKPAATSSSLCKTCPVGSASLAGSGRRDDCVSCSPGTSGEDPLVGCVDCVAGTYAPSSGQPRCNACDAGTIKNVTGSSAPCTPCPSGSFAPKTGGYTCIDCPSGTEGPGEGLSSRAACTSCPIGKAAESGSAGCLSCGDGWISNKLGSAKCTMCPGDSIEVDNEYCKDFMVSSVSPTTGLSTSGGTELRIKGIGMQDNPNWEVKLGDRVCEITGFEVSVPDGATAPGGDKRRLDDVEALGKSPPGCLSMDTTECAESSACSWNVAQGACKPTSGPPPTDDEGAGESAGEGSDEGAGEGSDEEAGEGAGEGGGTAAPGDDAAPEGCFDDDSTVSADSQGQLSCAMAVGIMGGNCDDDSALVALGAPAGWIGGLCRESCGYCHEDDQAATGCTSNDRTACAEASACSWNAAEGACDDTDEAGSGCTSNDRTACAEASACSWNAAEGACDDTDPSPDGPPPTDGGTDEDLNCPPADICGIYDTCPEGCPGFVPDEGGGGGATTTDAETTIVCTAPPGVGGDNRLTVTENRLGRSISAGESVAYLPPILTNVTGCEAYHGTNPGPAKCPTVGGFTITLTGENFGSGEVDGEVAKVKVNNLPCPNVTHVSDTALTCTLPASVGTEVDVVVDVAGQVTTEPLVSYSPATPLSFSGCPEVTNCPRNGLDEYGERIIVNITGVEDTHGEVLVYLPVGSGRSQKVVILQRGGKVSEGVSLVDYQECLPGTYNNFNKKLGYQVCEECRAGMYSTVFDALSCQVCPAGSFTNGPSHCEICPDHETSTLLFEDADDPLHPTGWNFTSCDCVDGFVRVEGECVCPPGRQLAGDSCLPCPIDYYSDTYDLGACKLCIEWASDSITDNVGANSTSQCICEKDLYLGWDDAERTERACIDCVTGMDCSERGEQLATLKLSPGYWRADNLTDDIRSCPKEDLCMGGTLEDTCPEFNTGPYCLVCVPGSGGNWESECHSCEDSDAAMTEAALIIGGFTVFCVLAALLFRYCVPPASRQAIGHMLKIVLAGAQILTAIPAVFDVKMPATFEDFLTKMNFINLNVFGELSAGCVASFDFFDVLFWTCVIPLTVAGIFVLALLAGVAQAGKDKKKRTRQKHLWVSLLFLLSYVTYPGASIAIFTIFPCDEIEGVRYLKADYSLRCDEAEYDKWKSFASFMAIVYPFGIPAMYALLLRRDHKKIDPPEGKDTEDKLKRRAKNHGEIKMISFLWIAYRPECWWFEIFECVRRLLMTGGLVFVDQGSPLQVLVGLLITFFSLMSIAWWRPYISHRDNLLAVFQQCNQFLVLCVVMLIVTQDSAGLDDVTLSYALIVLYTATGISMMIAGSIQIMKEVKDDDNEFHITDFLQENMNSNVGRHSEMSSNNGSERGVSFGPGDGGAKYSLKHIEGHNVLLAISATMLAMGLDYEEEYVPFKDVNTGQWLKLSAQGLKAPYLEVTPSDGRPPLVFGGPAEVVSFLQALRSLPEYEQRLTPDMIKNGGALFSATNDFAANTAGLIKFNAGTDWSYLRIMRHVSNANPTYALGQMYPYMFGDFGRYLYKTNQLGAEEHEKKLHEATCIEKHEVILSELEQSLASSSSKYIMGDDYVTVVDLNYFFSVAFELRMGRNFDSAPATMRWYRVMMELPSVDAVWPKIWNREDKMELTANARAAAAAAAEAGKESQEGRERTQTFVKMMATNNKDLRFDTPLQETVKIIREILKAGIEGKDDVNTRVGKLNKCLTFLSNPDKVNEVSVDDVANAGGEHAGDFLNKHAQRHRRGTNGPEGGKAFVSRENLARASSVTLSDLIQSIDMEELAGCGEEWDFAPVKSENPLRKVMAVICSKHKFPACGSSTILAFATEIESLYNNSNEYHSSTHAAEVVHSAWVLMSLTSGLEPADKFVTLLSAAAHDVGHRGVNNNFLITARDDLALTYNDLHVQENMHAAEAARVIRDSPGCDVFELCEGATAATLRKTMIDLILGTDLADHFSHVADFRAKAEAGRMQHGDKILAAVLCADIGHGAKPPPVHGQWSARVAAEFYAQGDRERAAGESVSALCDREEGDESYRKAQTGFLTFLVRPLFAVAKEQLGGGLGELLMANIALNIESYGVGGGGGGGGE</sequence>
<dbReference type="InterPro" id="IPR013783">
    <property type="entry name" value="Ig-like_fold"/>
</dbReference>
<comment type="cofactor">
    <cofactor evidence="3">
        <name>a divalent metal cation</name>
        <dbReference type="ChEBI" id="CHEBI:60240"/>
    </cofactor>
    <text evidence="3">Binds 2 divalent metal cations per subunit. Site 1 may preferentially bind zinc ions, while site 2 has a preference for magnesium and/or manganese ions.</text>
</comment>
<evidence type="ECO:0000256" key="1">
    <source>
        <dbReference type="ARBA" id="ARBA00022723"/>
    </source>
</evidence>
<dbReference type="InterPro" id="IPR010987">
    <property type="entry name" value="Glutathione-S-Trfase_C-like"/>
</dbReference>
<dbReference type="InterPro" id="IPR003607">
    <property type="entry name" value="HD/PDEase_dom"/>
</dbReference>
<feature type="transmembrane region" description="Helical" evidence="5">
    <location>
        <begin position="1514"/>
        <end position="1532"/>
    </location>
</feature>
<dbReference type="SUPFAM" id="SSF81296">
    <property type="entry name" value="E set domains"/>
    <property type="match status" value="1"/>
</dbReference>
<evidence type="ECO:0000256" key="2">
    <source>
        <dbReference type="ARBA" id="ARBA00022801"/>
    </source>
</evidence>
<feature type="compositionally biased region" description="Low complexity" evidence="4">
    <location>
        <begin position="129"/>
        <end position="152"/>
    </location>
</feature>
<dbReference type="InterPro" id="IPR002073">
    <property type="entry name" value="PDEase_catalytic_dom"/>
</dbReference>
<keyword evidence="5" id="KW-1133">Transmembrane helix</keyword>
<accession>A0ABQ6MSU2</accession>
<comment type="caution">
    <text evidence="8">The sequence shown here is derived from an EMBL/GenBank/DDBJ whole genome shotgun (WGS) entry which is preliminary data.</text>
</comment>
<protein>
    <recommendedName>
        <fullName evidence="3">Phosphodiesterase</fullName>
        <ecNumber evidence="3">3.1.4.-</ecNumber>
    </recommendedName>
</protein>
<dbReference type="Proteomes" id="UP001165060">
    <property type="component" value="Unassembled WGS sequence"/>
</dbReference>
<feature type="transmembrane region" description="Helical" evidence="5">
    <location>
        <begin position="1309"/>
        <end position="1333"/>
    </location>
</feature>
<dbReference type="Gene3D" id="2.10.50.10">
    <property type="entry name" value="Tumor Necrosis Factor Receptor, subunit A, domain 2"/>
    <property type="match status" value="4"/>
</dbReference>
<dbReference type="SUPFAM" id="SSF57184">
    <property type="entry name" value="Growth factor receptor domain"/>
    <property type="match status" value="1"/>
</dbReference>
<dbReference type="InterPro" id="IPR023088">
    <property type="entry name" value="PDEase"/>
</dbReference>
<feature type="domain" description="GST C-terminal" evidence="6">
    <location>
        <begin position="1710"/>
        <end position="1850"/>
    </location>
</feature>
<organism evidence="8 9">
    <name type="scientific">Tetraparma gracilis</name>
    <dbReference type="NCBI Taxonomy" id="2962635"/>
    <lineage>
        <taxon>Eukaryota</taxon>
        <taxon>Sar</taxon>
        <taxon>Stramenopiles</taxon>
        <taxon>Ochrophyta</taxon>
        <taxon>Bolidophyceae</taxon>
        <taxon>Parmales</taxon>
        <taxon>Triparmaceae</taxon>
        <taxon>Tetraparma</taxon>
    </lineage>
</organism>
<dbReference type="PRINTS" id="PR00387">
    <property type="entry name" value="PDIESTERASE1"/>
</dbReference>
<feature type="compositionally biased region" description="Low complexity" evidence="4">
    <location>
        <begin position="523"/>
        <end position="532"/>
    </location>
</feature>
<dbReference type="EMBL" id="BRYB01000552">
    <property type="protein sequence ID" value="GMI32603.1"/>
    <property type="molecule type" value="Genomic_DNA"/>
</dbReference>
<evidence type="ECO:0000259" key="7">
    <source>
        <dbReference type="PROSITE" id="PS51845"/>
    </source>
</evidence>
<feature type="transmembrane region" description="Helical" evidence="5">
    <location>
        <begin position="1484"/>
        <end position="1502"/>
    </location>
</feature>
<dbReference type="SUPFAM" id="SSF47616">
    <property type="entry name" value="GST C-terminal domain-like"/>
    <property type="match status" value="1"/>
</dbReference>
<feature type="transmembrane region" description="Helical" evidence="5">
    <location>
        <begin position="1270"/>
        <end position="1297"/>
    </location>
</feature>
<dbReference type="InterPro" id="IPR023174">
    <property type="entry name" value="PDEase_CS"/>
</dbReference>
<dbReference type="InterPro" id="IPR036282">
    <property type="entry name" value="Glutathione-S-Trfase_C_sf"/>
</dbReference>